<evidence type="ECO:0000313" key="3">
    <source>
        <dbReference type="EMBL" id="MCS5708605.1"/>
    </source>
</evidence>
<feature type="domain" description="STAS" evidence="1">
    <location>
        <begin position="16"/>
        <end position="101"/>
    </location>
</feature>
<dbReference type="EMBL" id="LKHV01000001">
    <property type="protein sequence ID" value="KRG19813.1"/>
    <property type="molecule type" value="Genomic_DNA"/>
</dbReference>
<dbReference type="SUPFAM" id="SSF52091">
    <property type="entry name" value="SpoIIaa-like"/>
    <property type="match status" value="1"/>
</dbReference>
<dbReference type="STRING" id="437022.CC99x_00034"/>
<keyword evidence="4" id="KW-1185">Reference proteome</keyword>
<gene>
    <name evidence="2" type="ORF">CC99x_00034</name>
    <name evidence="3" type="ORF">CC99x_006740</name>
</gene>
<comment type="caution">
    <text evidence="2">The sequence shown here is derived from an EMBL/GenBank/DDBJ whole genome shotgun (WGS) entry which is preliminary data.</text>
</comment>
<sequence>MPISAHTENNGRRLRILVEGRFDFSQLHLFRNAYEQMEEKPDDYVVDLKASNYIDSSALGMLLALRDHAGGDTASIKISNCPPDILKILMITKLNELFTIE</sequence>
<dbReference type="InterPro" id="IPR058548">
    <property type="entry name" value="MlaB-like_STAS"/>
</dbReference>
<dbReference type="CDD" id="cd07043">
    <property type="entry name" value="STAS_anti-anti-sigma_factors"/>
    <property type="match status" value="1"/>
</dbReference>
<reference evidence="3" key="3">
    <citation type="submission" date="2021-06" db="EMBL/GenBank/DDBJ databases">
        <title>Genomic Description and Analysis of Intracellular Bacteria, Candidatus Berkiella cookevillensis and Candidatus Berkiella aquae.</title>
        <authorList>
            <person name="Kidane D.T."/>
            <person name="Mehari Y.T."/>
            <person name="Rice F.C."/>
            <person name="Arivett B.A."/>
            <person name="Farone A.L."/>
            <person name="Berk S.G."/>
            <person name="Farone M.B."/>
        </authorList>
    </citation>
    <scope>NUCLEOTIDE SEQUENCE</scope>
    <source>
        <strain evidence="3">CC99</strain>
    </source>
</reference>
<dbReference type="AlphaFoldDB" id="A0A0Q9YGU4"/>
<dbReference type="RefSeq" id="WP_057622418.1">
    <property type="nucleotide sequence ID" value="NZ_LKHV02000001.1"/>
</dbReference>
<dbReference type="EMBL" id="LKHV02000001">
    <property type="protein sequence ID" value="MCS5708605.1"/>
    <property type="molecule type" value="Genomic_DNA"/>
</dbReference>
<name>A0A0Q9YGU4_9GAMM</name>
<dbReference type="PANTHER" id="PTHR33495:SF15">
    <property type="entry name" value="STAS DOMAIN-CONTAINING PROTEIN"/>
    <property type="match status" value="1"/>
</dbReference>
<dbReference type="PANTHER" id="PTHR33495">
    <property type="entry name" value="ANTI-SIGMA FACTOR ANTAGONIST TM_1081-RELATED-RELATED"/>
    <property type="match status" value="1"/>
</dbReference>
<dbReference type="PROSITE" id="PS50801">
    <property type="entry name" value="STAS"/>
    <property type="match status" value="1"/>
</dbReference>
<dbReference type="InterPro" id="IPR002645">
    <property type="entry name" value="STAS_dom"/>
</dbReference>
<dbReference type="Pfam" id="PF13466">
    <property type="entry name" value="STAS_2"/>
    <property type="match status" value="1"/>
</dbReference>
<evidence type="ECO:0000313" key="4">
    <source>
        <dbReference type="Proteomes" id="UP000051494"/>
    </source>
</evidence>
<reference evidence="3" key="2">
    <citation type="journal article" date="2016" name="Genome Announc.">
        <title>Draft Genome Sequences of Two Novel Amoeba-Resistant Intranuclear Bacteria, 'Candidatus Berkiella cookevillensis' and 'Candidatus Berkiella aquae'.</title>
        <authorList>
            <person name="Mehari Y.T."/>
            <person name="Arivett B.A."/>
            <person name="Farone A.L."/>
            <person name="Gunderson J.H."/>
            <person name="Farone M.B."/>
        </authorList>
    </citation>
    <scope>NUCLEOTIDE SEQUENCE</scope>
    <source>
        <strain evidence="3">CC99</strain>
    </source>
</reference>
<dbReference type="GO" id="GO:0043856">
    <property type="term" value="F:anti-sigma factor antagonist activity"/>
    <property type="evidence" value="ECO:0007669"/>
    <property type="project" value="TreeGrafter"/>
</dbReference>
<dbReference type="Proteomes" id="UP000051494">
    <property type="component" value="Unassembled WGS sequence"/>
</dbReference>
<evidence type="ECO:0000259" key="1">
    <source>
        <dbReference type="PROSITE" id="PS50801"/>
    </source>
</evidence>
<evidence type="ECO:0000313" key="2">
    <source>
        <dbReference type="EMBL" id="KRG19813.1"/>
    </source>
</evidence>
<dbReference type="OrthoDB" id="278639at2"/>
<proteinExistence type="predicted"/>
<dbReference type="InterPro" id="IPR036513">
    <property type="entry name" value="STAS_dom_sf"/>
</dbReference>
<protein>
    <submittedName>
        <fullName evidence="3">STAS domain-containing protein</fullName>
    </submittedName>
</protein>
<dbReference type="Gene3D" id="3.30.750.24">
    <property type="entry name" value="STAS domain"/>
    <property type="match status" value="1"/>
</dbReference>
<reference evidence="2" key="1">
    <citation type="submission" date="2015-09" db="EMBL/GenBank/DDBJ databases">
        <title>Draft Genome Sequences of Two Novel Amoeba-resistant Intranuclear Bacteria, Candidatus Berkiella cookevillensis and Candidatus Berkiella aquae.</title>
        <authorList>
            <person name="Mehari Y.T."/>
            <person name="Arivett B.A."/>
            <person name="Farone A.L."/>
            <person name="Gunderson J.H."/>
            <person name="Farone M.B."/>
        </authorList>
    </citation>
    <scope>NUCLEOTIDE SEQUENCE [LARGE SCALE GENOMIC DNA]</scope>
    <source>
        <strain evidence="2">CC99</strain>
    </source>
</reference>
<organism evidence="2">
    <name type="scientific">Candidatus Berkiella cookevillensis</name>
    <dbReference type="NCBI Taxonomy" id="437022"/>
    <lineage>
        <taxon>Bacteria</taxon>
        <taxon>Pseudomonadati</taxon>
        <taxon>Pseudomonadota</taxon>
        <taxon>Gammaproteobacteria</taxon>
        <taxon>Candidatus Berkiellales</taxon>
        <taxon>Candidatus Berkiellaceae</taxon>
        <taxon>Candidatus Berkiella</taxon>
    </lineage>
</organism>
<accession>A0A0Q9YGU4</accession>